<evidence type="ECO:0000313" key="3">
    <source>
        <dbReference type="Proteomes" id="UP000800200"/>
    </source>
</evidence>
<evidence type="ECO:0000313" key="2">
    <source>
        <dbReference type="EMBL" id="KAF2188012.1"/>
    </source>
</evidence>
<dbReference type="OrthoDB" id="5392716at2759"/>
<sequence length="103" mass="12227">MPAGRPSINIDPYQLELIGLFKEGLTYKQLSQYLRDEYEVKVTDRTIKTRFREWKIGRRLPLDVSTTLKARILVLFFKVGLEDKEILYELRQEGFDISKYILV</sequence>
<evidence type="ECO:0000259" key="1">
    <source>
        <dbReference type="Pfam" id="PF14420"/>
    </source>
</evidence>
<gene>
    <name evidence="2" type="ORF">K469DRAFT_661412</name>
</gene>
<dbReference type="EMBL" id="ML994625">
    <property type="protein sequence ID" value="KAF2188012.1"/>
    <property type="molecule type" value="Genomic_DNA"/>
</dbReference>
<proteinExistence type="predicted"/>
<organism evidence="2 3">
    <name type="scientific">Zopfia rhizophila CBS 207.26</name>
    <dbReference type="NCBI Taxonomy" id="1314779"/>
    <lineage>
        <taxon>Eukaryota</taxon>
        <taxon>Fungi</taxon>
        <taxon>Dikarya</taxon>
        <taxon>Ascomycota</taxon>
        <taxon>Pezizomycotina</taxon>
        <taxon>Dothideomycetes</taxon>
        <taxon>Dothideomycetes incertae sedis</taxon>
        <taxon>Zopfiaceae</taxon>
        <taxon>Zopfia</taxon>
    </lineage>
</organism>
<accession>A0A6A6EB39</accession>
<protein>
    <recommendedName>
        <fullName evidence="1">Clr5 domain-containing protein</fullName>
    </recommendedName>
</protein>
<reference evidence="2" key="1">
    <citation type="journal article" date="2020" name="Stud. Mycol.">
        <title>101 Dothideomycetes genomes: a test case for predicting lifestyles and emergence of pathogens.</title>
        <authorList>
            <person name="Haridas S."/>
            <person name="Albert R."/>
            <person name="Binder M."/>
            <person name="Bloem J."/>
            <person name="Labutti K."/>
            <person name="Salamov A."/>
            <person name="Andreopoulos B."/>
            <person name="Baker S."/>
            <person name="Barry K."/>
            <person name="Bills G."/>
            <person name="Bluhm B."/>
            <person name="Cannon C."/>
            <person name="Castanera R."/>
            <person name="Culley D."/>
            <person name="Daum C."/>
            <person name="Ezra D."/>
            <person name="Gonzalez J."/>
            <person name="Henrissat B."/>
            <person name="Kuo A."/>
            <person name="Liang C."/>
            <person name="Lipzen A."/>
            <person name="Lutzoni F."/>
            <person name="Magnuson J."/>
            <person name="Mondo S."/>
            <person name="Nolan M."/>
            <person name="Ohm R."/>
            <person name="Pangilinan J."/>
            <person name="Park H.-J."/>
            <person name="Ramirez L."/>
            <person name="Alfaro M."/>
            <person name="Sun H."/>
            <person name="Tritt A."/>
            <person name="Yoshinaga Y."/>
            <person name="Zwiers L.-H."/>
            <person name="Turgeon B."/>
            <person name="Goodwin S."/>
            <person name="Spatafora J."/>
            <person name="Crous P."/>
            <person name="Grigoriev I."/>
        </authorList>
    </citation>
    <scope>NUCLEOTIDE SEQUENCE</scope>
    <source>
        <strain evidence="2">CBS 207.26</strain>
    </source>
</reference>
<dbReference type="Proteomes" id="UP000800200">
    <property type="component" value="Unassembled WGS sequence"/>
</dbReference>
<dbReference type="AlphaFoldDB" id="A0A6A6EB39"/>
<dbReference type="Pfam" id="PF14420">
    <property type="entry name" value="Clr5"/>
    <property type="match status" value="1"/>
</dbReference>
<name>A0A6A6EB39_9PEZI</name>
<keyword evidence="3" id="KW-1185">Reference proteome</keyword>
<feature type="domain" description="Clr5" evidence="1">
    <location>
        <begin position="10"/>
        <end position="56"/>
    </location>
</feature>
<dbReference type="InterPro" id="IPR025676">
    <property type="entry name" value="Clr5_dom"/>
</dbReference>